<evidence type="ECO:0000313" key="8">
    <source>
        <dbReference type="EMBL" id="KAK7524410.1"/>
    </source>
</evidence>
<name>A0ABR1KZZ3_9PEZI</name>
<feature type="transmembrane region" description="Helical" evidence="7">
    <location>
        <begin position="648"/>
        <end position="669"/>
    </location>
</feature>
<feature type="compositionally biased region" description="Polar residues" evidence="6">
    <location>
        <begin position="37"/>
        <end position="52"/>
    </location>
</feature>
<evidence type="ECO:0000256" key="1">
    <source>
        <dbReference type="ARBA" id="ARBA00004141"/>
    </source>
</evidence>
<dbReference type="InterPro" id="IPR045861">
    <property type="entry name" value="CorA_cytoplasmic_dom"/>
</dbReference>
<dbReference type="CDD" id="cd12829">
    <property type="entry name" value="Alr1p-like"/>
    <property type="match status" value="1"/>
</dbReference>
<feature type="region of interest" description="Disordered" evidence="6">
    <location>
        <begin position="84"/>
        <end position="210"/>
    </location>
</feature>
<dbReference type="Gene3D" id="1.20.58.340">
    <property type="entry name" value="Magnesium transport protein CorA, transmembrane region"/>
    <property type="match status" value="2"/>
</dbReference>
<evidence type="ECO:0000256" key="4">
    <source>
        <dbReference type="ARBA" id="ARBA00022989"/>
    </source>
</evidence>
<gene>
    <name evidence="8" type="ORF">IWZ03DRAFT_24228</name>
</gene>
<dbReference type="Pfam" id="PF01544">
    <property type="entry name" value="CorA"/>
    <property type="match status" value="1"/>
</dbReference>
<evidence type="ECO:0000256" key="3">
    <source>
        <dbReference type="ARBA" id="ARBA00022692"/>
    </source>
</evidence>
<comment type="similarity">
    <text evidence="2">Belongs to the CorA metal ion transporter (MIT) (TC 1.A.35) family.</text>
</comment>
<dbReference type="InterPro" id="IPR045863">
    <property type="entry name" value="CorA_TM1_TM2"/>
</dbReference>
<dbReference type="SUPFAM" id="SSF144083">
    <property type="entry name" value="Magnesium transport protein CorA, transmembrane region"/>
    <property type="match status" value="1"/>
</dbReference>
<evidence type="ECO:0000256" key="5">
    <source>
        <dbReference type="ARBA" id="ARBA00023136"/>
    </source>
</evidence>
<evidence type="ECO:0000313" key="9">
    <source>
        <dbReference type="Proteomes" id="UP001363622"/>
    </source>
</evidence>
<comment type="subcellular location">
    <subcellularLocation>
        <location evidence="1">Membrane</location>
        <topology evidence="1">Multi-pass membrane protein</topology>
    </subcellularLocation>
</comment>
<dbReference type="SUPFAM" id="SSF143865">
    <property type="entry name" value="CorA soluble domain-like"/>
    <property type="match status" value="1"/>
</dbReference>
<accession>A0ABR1KZZ3</accession>
<dbReference type="InterPro" id="IPR002523">
    <property type="entry name" value="MgTranspt_CorA/ZnTranspt_ZntB"/>
</dbReference>
<comment type="caution">
    <text evidence="8">The sequence shown here is derived from an EMBL/GenBank/DDBJ whole genome shotgun (WGS) entry which is preliminary data.</text>
</comment>
<feature type="transmembrane region" description="Helical" evidence="7">
    <location>
        <begin position="617"/>
        <end position="636"/>
    </location>
</feature>
<keyword evidence="5 7" id="KW-0472">Membrane</keyword>
<reference evidence="8 9" key="1">
    <citation type="submission" date="2024-04" db="EMBL/GenBank/DDBJ databases">
        <title>Phyllosticta paracitricarpa is synonymous to the EU quarantine fungus P. citricarpa based on phylogenomic analyses.</title>
        <authorList>
            <consortium name="Lawrence Berkeley National Laboratory"/>
            <person name="Van Ingen-Buijs V.A."/>
            <person name="Van Westerhoven A.C."/>
            <person name="Haridas S."/>
            <person name="Skiadas P."/>
            <person name="Martin F."/>
            <person name="Groenewald J.Z."/>
            <person name="Crous P.W."/>
            <person name="Seidl M.F."/>
        </authorList>
    </citation>
    <scope>NUCLEOTIDE SEQUENCE [LARGE SCALE GENOMIC DNA]</scope>
    <source>
        <strain evidence="8 9">CBS 123371</strain>
    </source>
</reference>
<protein>
    <submittedName>
        <fullName evidence="8">Cora family metal ion transporter-like protein</fullName>
    </submittedName>
</protein>
<dbReference type="PANTHER" id="PTHR21535:SF55">
    <property type="entry name" value="MAGNESIUM TRANSPORTER ALR1-RELATED"/>
    <property type="match status" value="1"/>
</dbReference>
<keyword evidence="9" id="KW-1185">Reference proteome</keyword>
<keyword evidence="4 7" id="KW-1133">Transmembrane helix</keyword>
<organism evidence="8 9">
    <name type="scientific">Phyllosticta citriasiana</name>
    <dbReference type="NCBI Taxonomy" id="595635"/>
    <lineage>
        <taxon>Eukaryota</taxon>
        <taxon>Fungi</taxon>
        <taxon>Dikarya</taxon>
        <taxon>Ascomycota</taxon>
        <taxon>Pezizomycotina</taxon>
        <taxon>Dothideomycetes</taxon>
        <taxon>Dothideomycetes incertae sedis</taxon>
        <taxon>Botryosphaeriales</taxon>
        <taxon>Phyllostictaceae</taxon>
        <taxon>Phyllosticta</taxon>
    </lineage>
</organism>
<dbReference type="EMBL" id="JBBPHU010000001">
    <property type="protein sequence ID" value="KAK7524410.1"/>
    <property type="molecule type" value="Genomic_DNA"/>
</dbReference>
<dbReference type="Gene3D" id="3.30.460.20">
    <property type="entry name" value="CorA soluble domain-like"/>
    <property type="match status" value="1"/>
</dbReference>
<keyword evidence="3 7" id="KW-0812">Transmembrane</keyword>
<evidence type="ECO:0000256" key="2">
    <source>
        <dbReference type="ARBA" id="ARBA00009765"/>
    </source>
</evidence>
<dbReference type="Proteomes" id="UP001363622">
    <property type="component" value="Unassembled WGS sequence"/>
</dbReference>
<feature type="compositionally biased region" description="Polar residues" evidence="6">
    <location>
        <begin position="1"/>
        <end position="18"/>
    </location>
</feature>
<evidence type="ECO:0000256" key="7">
    <source>
        <dbReference type="SAM" id="Phobius"/>
    </source>
</evidence>
<feature type="compositionally biased region" description="Basic and acidic residues" evidence="6">
    <location>
        <begin position="189"/>
        <end position="209"/>
    </location>
</feature>
<sequence length="675" mass="75861">MTDTPRSGHSHTRFSTPVSELDDHRNQPQSLPLADNPSPQASRRGTANSQHLTHAERRDLLTVNNALERHGLITRDFENAIVDDDRSPLESSENAGFLGRRGSISPMTQRRDTFRRPRDVTLVPEVTKSKSRSSSKSSRSISPPNSVDAFADPRRRDRAGTITSQRAPSDVDLRLQRTVSQNTQRRRPTFSEESRHGTINDTNSRHSSAEEDVCFPVASETGKTYRIDFEELEEFVAESDPRTKNPIVLPLSHKPSKASVKSTNSKRVFHDLRKKPSLAEVAKISGSADAYMPRPDAVDSGAELEEKKADVNIQNPGLITNTLEGYPNRWTFFSSELDDTIHAADLGGLLMPGESFRDLFELPPDSGMWWLDMLCPTEEEVFAICKAFGVHPLTREDILTQEAREKVELFKQYYFICFRSFFQVDKTSEDFLEPVNVYAVVFREGLLTFTFAPNPHASNVRKRIGRLKDYISLSADWICYALIDDIVDSFGPVIRDIEHETDAIEDQVFTARAEDSRQILRCIGECRKKVMSMMRLLGGKADVIKGFAKRCNEQYDMAPRGDVGLYLSDIQDHVVTMMSNLSHFEKMLSRSHSNYLAQISVDHLTQGNSVNEMLGKITLIATILVPLNLICGLFGMNIPVPGQDSGTLAWFFGVLGVMAAFVCTCLIIARKMKYV</sequence>
<proteinExistence type="inferred from homology"/>
<feature type="region of interest" description="Disordered" evidence="6">
    <location>
        <begin position="1"/>
        <end position="57"/>
    </location>
</feature>
<dbReference type="InterPro" id="IPR044089">
    <property type="entry name" value="Alr1-like"/>
</dbReference>
<feature type="compositionally biased region" description="Low complexity" evidence="6">
    <location>
        <begin position="132"/>
        <end position="142"/>
    </location>
</feature>
<feature type="compositionally biased region" description="Basic and acidic residues" evidence="6">
    <location>
        <begin position="109"/>
        <end position="119"/>
    </location>
</feature>
<dbReference type="PANTHER" id="PTHR21535">
    <property type="entry name" value="MAGNESIUM AND COBALT TRANSPORT PROTEIN/MITOCHONDRIAL IMPORT INNER MEMBRANE TRANSLOCASE SUBUNIT TIM8"/>
    <property type="match status" value="1"/>
</dbReference>
<evidence type="ECO:0000256" key="6">
    <source>
        <dbReference type="SAM" id="MobiDB-lite"/>
    </source>
</evidence>